<evidence type="ECO:0000313" key="2">
    <source>
        <dbReference type="Proteomes" id="UP000095350"/>
    </source>
</evidence>
<accession>A0A173QX72</accession>
<name>A0A173QX72_9FIRM</name>
<dbReference type="PaxDb" id="166486-ERS852572_00038"/>
<dbReference type="Proteomes" id="UP000095350">
    <property type="component" value="Unassembled WGS sequence"/>
</dbReference>
<organism evidence="1 2">
    <name type="scientific">Roseburia intestinalis</name>
    <dbReference type="NCBI Taxonomy" id="166486"/>
    <lineage>
        <taxon>Bacteria</taxon>
        <taxon>Bacillati</taxon>
        <taxon>Bacillota</taxon>
        <taxon>Clostridia</taxon>
        <taxon>Lachnospirales</taxon>
        <taxon>Lachnospiraceae</taxon>
        <taxon>Roseburia</taxon>
    </lineage>
</organism>
<gene>
    <name evidence="1" type="ORF">ERS852572_00038</name>
</gene>
<proteinExistence type="predicted"/>
<protein>
    <submittedName>
        <fullName evidence="1">Uncharacterized protein</fullName>
    </submittedName>
</protein>
<evidence type="ECO:0000313" key="1">
    <source>
        <dbReference type="EMBL" id="CUM70181.1"/>
    </source>
</evidence>
<sequence length="43" mass="5077">MHSGSVPKQEVICAILNKKEYKNTGFQNQIKSEAEIRYFYNRL</sequence>
<dbReference type="EMBL" id="CYXZ01000001">
    <property type="protein sequence ID" value="CUM70181.1"/>
    <property type="molecule type" value="Genomic_DNA"/>
</dbReference>
<dbReference type="AlphaFoldDB" id="A0A173QX72"/>
<reference evidence="1 2" key="1">
    <citation type="submission" date="2015-09" db="EMBL/GenBank/DDBJ databases">
        <authorList>
            <consortium name="Pathogen Informatics"/>
        </authorList>
    </citation>
    <scope>NUCLEOTIDE SEQUENCE [LARGE SCALE GENOMIC DNA]</scope>
    <source>
        <strain evidence="1 2">2789STDY5834960</strain>
    </source>
</reference>